<dbReference type="SMART" id="SM00267">
    <property type="entry name" value="GGDEF"/>
    <property type="match status" value="1"/>
</dbReference>
<dbReference type="PROSITE" id="PS50887">
    <property type="entry name" value="GGDEF"/>
    <property type="match status" value="1"/>
</dbReference>
<dbReference type="FunFam" id="3.30.70.270:FF:000001">
    <property type="entry name" value="Diguanylate cyclase domain protein"/>
    <property type="match status" value="1"/>
</dbReference>
<dbReference type="InterPro" id="IPR003660">
    <property type="entry name" value="HAMP_dom"/>
</dbReference>
<name>A0A3B0XB38_9ZZZZ</name>
<dbReference type="AlphaFoldDB" id="A0A3B0XB38"/>
<dbReference type="SMART" id="SM00304">
    <property type="entry name" value="HAMP"/>
    <property type="match status" value="1"/>
</dbReference>
<dbReference type="InterPro" id="IPR043128">
    <property type="entry name" value="Rev_trsase/Diguanyl_cyclase"/>
</dbReference>
<dbReference type="GO" id="GO:0007165">
    <property type="term" value="P:signal transduction"/>
    <property type="evidence" value="ECO:0007669"/>
    <property type="project" value="InterPro"/>
</dbReference>
<accession>A0A3B0XB38</accession>
<dbReference type="SUPFAM" id="SSF158472">
    <property type="entry name" value="HAMP domain-like"/>
    <property type="match status" value="1"/>
</dbReference>
<keyword evidence="1" id="KW-0812">Transmembrane</keyword>
<dbReference type="CDD" id="cd01949">
    <property type="entry name" value="GGDEF"/>
    <property type="match status" value="1"/>
</dbReference>
<organism evidence="4">
    <name type="scientific">hydrothermal vent metagenome</name>
    <dbReference type="NCBI Taxonomy" id="652676"/>
    <lineage>
        <taxon>unclassified sequences</taxon>
        <taxon>metagenomes</taxon>
        <taxon>ecological metagenomes</taxon>
    </lineage>
</organism>
<dbReference type="Gene3D" id="6.10.340.10">
    <property type="match status" value="1"/>
</dbReference>
<evidence type="ECO:0000259" key="2">
    <source>
        <dbReference type="PROSITE" id="PS50885"/>
    </source>
</evidence>
<dbReference type="InterPro" id="IPR052163">
    <property type="entry name" value="DGC-Regulatory_Protein"/>
</dbReference>
<feature type="transmembrane region" description="Helical" evidence="1">
    <location>
        <begin position="12"/>
        <end position="36"/>
    </location>
</feature>
<dbReference type="CDD" id="cd06225">
    <property type="entry name" value="HAMP"/>
    <property type="match status" value="1"/>
</dbReference>
<dbReference type="PANTHER" id="PTHR46663:SF2">
    <property type="entry name" value="GGDEF DOMAIN-CONTAINING PROTEIN"/>
    <property type="match status" value="1"/>
</dbReference>
<dbReference type="PROSITE" id="PS50885">
    <property type="entry name" value="HAMP"/>
    <property type="match status" value="1"/>
</dbReference>
<feature type="domain" description="GGDEF" evidence="3">
    <location>
        <begin position="268"/>
        <end position="400"/>
    </location>
</feature>
<proteinExistence type="predicted"/>
<dbReference type="Pfam" id="PF00672">
    <property type="entry name" value="HAMP"/>
    <property type="match status" value="1"/>
</dbReference>
<feature type="domain" description="HAMP" evidence="2">
    <location>
        <begin position="179"/>
        <end position="232"/>
    </location>
</feature>
<dbReference type="InterPro" id="IPR029787">
    <property type="entry name" value="Nucleotide_cyclase"/>
</dbReference>
<dbReference type="NCBIfam" id="TIGR00254">
    <property type="entry name" value="GGDEF"/>
    <property type="match status" value="1"/>
</dbReference>
<gene>
    <name evidence="4" type="ORF">MNBD_GAMMA09-1404</name>
</gene>
<reference evidence="4" key="1">
    <citation type="submission" date="2018-06" db="EMBL/GenBank/DDBJ databases">
        <authorList>
            <person name="Zhirakovskaya E."/>
        </authorList>
    </citation>
    <scope>NUCLEOTIDE SEQUENCE</scope>
</reference>
<dbReference type="Pfam" id="PF00990">
    <property type="entry name" value="GGDEF"/>
    <property type="match status" value="1"/>
</dbReference>
<evidence type="ECO:0000313" key="4">
    <source>
        <dbReference type="EMBL" id="VAW60682.1"/>
    </source>
</evidence>
<dbReference type="InterPro" id="IPR000160">
    <property type="entry name" value="GGDEF_dom"/>
</dbReference>
<dbReference type="SUPFAM" id="SSF55073">
    <property type="entry name" value="Nucleotide cyclase"/>
    <property type="match status" value="1"/>
</dbReference>
<keyword evidence="1" id="KW-1133">Transmembrane helix</keyword>
<sequence length="408" mass="46067">MIKSYFFTLTGRFTLSAFIMHLLMIPLLFAGVFYLVESNYRNNFVNQVRNDALILASFSDHTNKYALQYQKKIIEDAIAGGRLLAARIVDENNQVLSTWGDDLPLKKHVEDFFFGEHDDTVFNIIVPRYNTDYILRGELILSYDEKPTQEQISQAYHYGAYLTIAYIGITFTLTILLGRQVTSPIRQLQKDSNEISKGHYDTPLHVNTPIQDIKQLAETLEYMRHELVEKNSALHYQTMHDHLTGLPNRPLLHQRIAVAISEKRQNEKGVALLLIDLDRFKEINDTLGHQTGDEVLKAAALRLRSCVRESDTAARLGGDEFAVLLPQVTRDKAMEIAQIISAQLQQPSNINDTTLQVGASIGVALYPEHATKITGLLHYADIAMYASKHKRQGGVTLYSKSLESSAST</sequence>
<protein>
    <submittedName>
        <fullName evidence="4">Diguanylate cyclase/phosphodiesterase (GGDEF &amp; EAL domains) with PAS/PAC sensor(S)</fullName>
    </submittedName>
</protein>
<evidence type="ECO:0000256" key="1">
    <source>
        <dbReference type="SAM" id="Phobius"/>
    </source>
</evidence>
<keyword evidence="1" id="KW-0472">Membrane</keyword>
<dbReference type="PANTHER" id="PTHR46663">
    <property type="entry name" value="DIGUANYLATE CYCLASE DGCT-RELATED"/>
    <property type="match status" value="1"/>
</dbReference>
<feature type="transmembrane region" description="Helical" evidence="1">
    <location>
        <begin position="158"/>
        <end position="178"/>
    </location>
</feature>
<dbReference type="Gene3D" id="3.30.70.270">
    <property type="match status" value="1"/>
</dbReference>
<dbReference type="EMBL" id="UOFI01000004">
    <property type="protein sequence ID" value="VAW60682.1"/>
    <property type="molecule type" value="Genomic_DNA"/>
</dbReference>
<evidence type="ECO:0000259" key="3">
    <source>
        <dbReference type="PROSITE" id="PS50887"/>
    </source>
</evidence>
<dbReference type="GO" id="GO:0016020">
    <property type="term" value="C:membrane"/>
    <property type="evidence" value="ECO:0007669"/>
    <property type="project" value="InterPro"/>
</dbReference>